<sequence>MVLGNLTFAVAGGGLAKGMKAENPAKKKGKKKAESATPATSARDTPASAATQERGSIANPVADREPSVSPLRDFSDHEDSTQVPKNGPPLPLVEQTPVDEHVVDTIETAAANGREAQVDESNAVVLDPGNSARQYYRDPFTSIQREVWRPGDGDGKPGADYYERPGQLPPVSQRWRFYQIKTGDGPMQNKVNMPPKHVILDDRAAYEVLVSDIPKATTVKVWSHDFGGTGKLRARRPHRGRGAIRDPDAEGDERFQTAQVGVKNDRYYFGGEKDYKPIIYRVPAAEPEASTTPVEQSKKRKATSPAPDEPPNLRKHGHNQYTPKEELVRFGAPSQAKGRDRYRARINTFLRRSPTPPFSKDRSKLYGGIGGLAHADATAAGAYAAAGASRALQDVTGTAMPEQVNEREESMWVDQDEDEEEVPAVDANESGPCSASSQAAYFKTRPIELADDTSSDASPFARLITEVRTSEPGANDPADTTEADVHKPQRMKLPQPMSFMERMAAPGEGSADTSPNAREKATVDSGSYASQLERELVEANERVESLTRAFGRAQGRIQELEGEVAALRREAVAVEEGVVA</sequence>
<name>A0AAV9JCN0_9PEZI</name>
<comment type="caution">
    <text evidence="3">The sequence shown here is derived from an EMBL/GenBank/DDBJ whole genome shotgun (WGS) entry which is preliminary data.</text>
</comment>
<evidence type="ECO:0000256" key="2">
    <source>
        <dbReference type="SAM" id="MobiDB-lite"/>
    </source>
</evidence>
<feature type="region of interest" description="Disordered" evidence="2">
    <location>
        <begin position="505"/>
        <end position="527"/>
    </location>
</feature>
<feature type="compositionally biased region" description="Basic residues" evidence="2">
    <location>
        <begin position="232"/>
        <end position="242"/>
    </location>
</feature>
<evidence type="ECO:0000313" key="4">
    <source>
        <dbReference type="Proteomes" id="UP001324427"/>
    </source>
</evidence>
<evidence type="ECO:0000256" key="1">
    <source>
        <dbReference type="SAM" id="Coils"/>
    </source>
</evidence>
<feature type="compositionally biased region" description="Basic and acidic residues" evidence="2">
    <location>
        <begin position="243"/>
        <end position="255"/>
    </location>
</feature>
<feature type="region of interest" description="Disordered" evidence="2">
    <location>
        <begin position="148"/>
        <end position="168"/>
    </location>
</feature>
<accession>A0AAV9JCN0</accession>
<organism evidence="3 4">
    <name type="scientific">Oleoguttula mirabilis</name>
    <dbReference type="NCBI Taxonomy" id="1507867"/>
    <lineage>
        <taxon>Eukaryota</taxon>
        <taxon>Fungi</taxon>
        <taxon>Dikarya</taxon>
        <taxon>Ascomycota</taxon>
        <taxon>Pezizomycotina</taxon>
        <taxon>Dothideomycetes</taxon>
        <taxon>Dothideomycetidae</taxon>
        <taxon>Mycosphaerellales</taxon>
        <taxon>Teratosphaeriaceae</taxon>
        <taxon>Oleoguttula</taxon>
    </lineage>
</organism>
<dbReference type="Proteomes" id="UP001324427">
    <property type="component" value="Unassembled WGS sequence"/>
</dbReference>
<keyword evidence="1" id="KW-0175">Coiled coil</keyword>
<feature type="region of interest" description="Disordered" evidence="2">
    <location>
        <begin position="12"/>
        <end position="97"/>
    </location>
</feature>
<feature type="compositionally biased region" description="Polar residues" evidence="2">
    <location>
        <begin position="37"/>
        <end position="54"/>
    </location>
</feature>
<feature type="region of interest" description="Disordered" evidence="2">
    <location>
        <begin position="232"/>
        <end position="257"/>
    </location>
</feature>
<feature type="coiled-coil region" evidence="1">
    <location>
        <begin position="529"/>
        <end position="577"/>
    </location>
</feature>
<proteinExistence type="predicted"/>
<feature type="compositionally biased region" description="Acidic residues" evidence="2">
    <location>
        <begin position="414"/>
        <end position="423"/>
    </location>
</feature>
<keyword evidence="4" id="KW-1185">Reference proteome</keyword>
<dbReference type="EMBL" id="JAVFHQ010000036">
    <property type="protein sequence ID" value="KAK4542999.1"/>
    <property type="molecule type" value="Genomic_DNA"/>
</dbReference>
<gene>
    <name evidence="3" type="ORF">LTR36_005997</name>
</gene>
<dbReference type="AlphaFoldDB" id="A0AAV9JCN0"/>
<feature type="region of interest" description="Disordered" evidence="2">
    <location>
        <begin position="467"/>
        <end position="490"/>
    </location>
</feature>
<protein>
    <submittedName>
        <fullName evidence="3">Uncharacterized protein</fullName>
    </submittedName>
</protein>
<evidence type="ECO:0000313" key="3">
    <source>
        <dbReference type="EMBL" id="KAK4542999.1"/>
    </source>
</evidence>
<feature type="region of interest" description="Disordered" evidence="2">
    <location>
        <begin position="400"/>
        <end position="437"/>
    </location>
</feature>
<feature type="region of interest" description="Disordered" evidence="2">
    <location>
        <begin position="287"/>
        <end position="322"/>
    </location>
</feature>
<reference evidence="3 4" key="1">
    <citation type="submission" date="2021-11" db="EMBL/GenBank/DDBJ databases">
        <title>Black yeast isolated from Biological Soil Crust.</title>
        <authorList>
            <person name="Kurbessoian T."/>
        </authorList>
    </citation>
    <scope>NUCLEOTIDE SEQUENCE [LARGE SCALE GENOMIC DNA]</scope>
    <source>
        <strain evidence="3 4">CCFEE 5522</strain>
    </source>
</reference>
<feature type="compositionally biased region" description="Basic and acidic residues" evidence="2">
    <location>
        <begin position="148"/>
        <end position="163"/>
    </location>
</feature>